<proteinExistence type="predicted"/>
<evidence type="ECO:0000313" key="2">
    <source>
        <dbReference type="EMBL" id="AQP47278.1"/>
    </source>
</evidence>
<name>A0A1Q2CMC2_9ACTN</name>
<feature type="transmembrane region" description="Helical" evidence="1">
    <location>
        <begin position="6"/>
        <end position="24"/>
    </location>
</feature>
<dbReference type="RefSeq" id="WP_077685607.1">
    <property type="nucleotide sequence ID" value="NZ_CP019606.1"/>
</dbReference>
<reference evidence="3" key="1">
    <citation type="submission" date="2017-02" db="EMBL/GenBank/DDBJ databases">
        <title>Tessaracoccus aquaemaris sp. nov., isolated from the intestine of a Korean rockfish, Sebastes schlegelii, in a marine aquaculture pond.</title>
        <authorList>
            <person name="Tak E.J."/>
            <person name="Bae J.-W."/>
        </authorList>
    </citation>
    <scope>NUCLEOTIDE SEQUENCE [LARGE SCALE GENOMIC DNA]</scope>
    <source>
        <strain evidence="3">NSG39</strain>
    </source>
</reference>
<dbReference type="AlphaFoldDB" id="A0A1Q2CMC2"/>
<keyword evidence="3" id="KW-1185">Reference proteome</keyword>
<dbReference type="STRING" id="1332264.BW730_06945"/>
<gene>
    <name evidence="2" type="ORF">BW730_06945</name>
</gene>
<dbReference type="EMBL" id="CP019606">
    <property type="protein sequence ID" value="AQP47278.1"/>
    <property type="molecule type" value="Genomic_DNA"/>
</dbReference>
<dbReference type="KEGG" id="tes:BW730_06945"/>
<organism evidence="2 3">
    <name type="scientific">Tessaracoccus aquimaris</name>
    <dbReference type="NCBI Taxonomy" id="1332264"/>
    <lineage>
        <taxon>Bacteria</taxon>
        <taxon>Bacillati</taxon>
        <taxon>Actinomycetota</taxon>
        <taxon>Actinomycetes</taxon>
        <taxon>Propionibacteriales</taxon>
        <taxon>Propionibacteriaceae</taxon>
        <taxon>Tessaracoccus</taxon>
    </lineage>
</organism>
<protein>
    <submittedName>
        <fullName evidence="2">Uncharacterized protein</fullName>
    </submittedName>
</protein>
<evidence type="ECO:0000256" key="1">
    <source>
        <dbReference type="SAM" id="Phobius"/>
    </source>
</evidence>
<evidence type="ECO:0000313" key="3">
    <source>
        <dbReference type="Proteomes" id="UP000188145"/>
    </source>
</evidence>
<dbReference type="Proteomes" id="UP000188145">
    <property type="component" value="Chromosome"/>
</dbReference>
<accession>A0A1Q2CMC2</accession>
<sequence>MSIIGVAVALLLLGVGVVVVACFVEQWLEERRRRQLLADRALSEARIQLRTAQATQQLLDAARDSMASSWPTTIQAEQIWEEGDRG</sequence>
<keyword evidence="1" id="KW-0812">Transmembrane</keyword>
<keyword evidence="1" id="KW-1133">Transmembrane helix</keyword>
<keyword evidence="1" id="KW-0472">Membrane</keyword>